<dbReference type="EMBL" id="PIDP01002547">
    <property type="protein sequence ID" value="PLM80570.1"/>
    <property type="molecule type" value="Genomic_DNA"/>
</dbReference>
<dbReference type="Gene3D" id="2.60.120.560">
    <property type="entry name" value="Exo-inulinase, domain 1"/>
    <property type="match status" value="1"/>
</dbReference>
<feature type="non-terminal residue" evidence="2">
    <location>
        <position position="1"/>
    </location>
</feature>
<dbReference type="InterPro" id="IPR013320">
    <property type="entry name" value="ConA-like_dom_sf"/>
</dbReference>
<gene>
    <name evidence="2" type="ORF">CWN47_37140</name>
</gene>
<feature type="domain" description="Glycosyl hydrolase family 32 C-terminal" evidence="1">
    <location>
        <begin position="11"/>
        <end position="73"/>
    </location>
</feature>
<dbReference type="PANTHER" id="PTHR43101:SF1">
    <property type="entry name" value="BETA-FRUCTOSIDASE"/>
    <property type="match status" value="1"/>
</dbReference>
<dbReference type="Proteomes" id="UP000234412">
    <property type="component" value="Unassembled WGS sequence"/>
</dbReference>
<proteinExistence type="predicted"/>
<evidence type="ECO:0000259" key="1">
    <source>
        <dbReference type="Pfam" id="PF08244"/>
    </source>
</evidence>
<name>A0A2N4YNU6_KLEVA</name>
<evidence type="ECO:0000313" key="2">
    <source>
        <dbReference type="EMBL" id="PLM80570.1"/>
    </source>
</evidence>
<comment type="caution">
    <text evidence="2">The sequence shown here is derived from an EMBL/GenBank/DDBJ whole genome shotgun (WGS) entry which is preliminary data.</text>
</comment>
<accession>A0A2N4YNU6</accession>
<organism evidence="2 3">
    <name type="scientific">Klebsiella variicola</name>
    <dbReference type="NCBI Taxonomy" id="244366"/>
    <lineage>
        <taxon>Bacteria</taxon>
        <taxon>Pseudomonadati</taxon>
        <taxon>Pseudomonadota</taxon>
        <taxon>Gammaproteobacteria</taxon>
        <taxon>Enterobacterales</taxon>
        <taxon>Enterobacteriaceae</taxon>
        <taxon>Klebsiella/Raoultella group</taxon>
        <taxon>Klebsiella</taxon>
        <taxon>Klebsiella pneumoniae complex</taxon>
    </lineage>
</organism>
<keyword evidence="2" id="KW-0378">Hydrolase</keyword>
<sequence>YYPQFGLCGTRSVPLTAGADLNLRIFIDSSSVEVFVNDGEACLSSRIYPQVPCRELALFAWSGSAALTEAGAWQLE</sequence>
<reference evidence="2 3" key="2">
    <citation type="submission" date="2018-01" db="EMBL/GenBank/DDBJ databases">
        <title>Genomic study of Klebsiella pneumoniae.</title>
        <authorList>
            <person name="Yang Y."/>
            <person name="Bicalho R."/>
        </authorList>
    </citation>
    <scope>NUCLEOTIDE SEQUENCE [LARGE SCALE GENOMIC DNA]</scope>
    <source>
        <strain evidence="2 3">A8</strain>
    </source>
</reference>
<dbReference type="PANTHER" id="PTHR43101">
    <property type="entry name" value="BETA-FRUCTOSIDASE"/>
    <property type="match status" value="1"/>
</dbReference>
<dbReference type="GO" id="GO:0016787">
    <property type="term" value="F:hydrolase activity"/>
    <property type="evidence" value="ECO:0007669"/>
    <property type="project" value="UniProtKB-KW"/>
</dbReference>
<evidence type="ECO:0000313" key="3">
    <source>
        <dbReference type="Proteomes" id="UP000234412"/>
    </source>
</evidence>
<dbReference type="InterPro" id="IPR051214">
    <property type="entry name" value="GH32_Enzymes"/>
</dbReference>
<protein>
    <submittedName>
        <fullName evidence="2">Glycosyl hydrolase family 32</fullName>
    </submittedName>
</protein>
<dbReference type="SUPFAM" id="SSF49899">
    <property type="entry name" value="Concanavalin A-like lectins/glucanases"/>
    <property type="match status" value="1"/>
</dbReference>
<dbReference type="Pfam" id="PF08244">
    <property type="entry name" value="Glyco_hydro_32C"/>
    <property type="match status" value="1"/>
</dbReference>
<dbReference type="InterPro" id="IPR013189">
    <property type="entry name" value="Glyco_hydro_32_C"/>
</dbReference>
<reference evidence="2 3" key="1">
    <citation type="submission" date="2017-11" db="EMBL/GenBank/DDBJ databases">
        <authorList>
            <person name="Han C.G."/>
        </authorList>
    </citation>
    <scope>NUCLEOTIDE SEQUENCE [LARGE SCALE GENOMIC DNA]</scope>
    <source>
        <strain evidence="2 3">A8</strain>
    </source>
</reference>
<dbReference type="AlphaFoldDB" id="A0A2N4YNU6"/>